<proteinExistence type="predicted"/>
<comment type="caution">
    <text evidence="3">The sequence shown here is derived from an EMBL/GenBank/DDBJ whole genome shotgun (WGS) entry which is preliminary data.</text>
</comment>
<organism evidence="3">
    <name type="scientific">marine sediment metagenome</name>
    <dbReference type="NCBI Taxonomy" id="412755"/>
    <lineage>
        <taxon>unclassified sequences</taxon>
        <taxon>metagenomes</taxon>
        <taxon>ecological metagenomes</taxon>
    </lineage>
</organism>
<feature type="transmembrane region" description="Helical" evidence="1">
    <location>
        <begin position="44"/>
        <end position="61"/>
    </location>
</feature>
<evidence type="ECO:0000259" key="2">
    <source>
        <dbReference type="Pfam" id="PF03372"/>
    </source>
</evidence>
<keyword evidence="1" id="KW-1133">Transmembrane helix</keyword>
<feature type="domain" description="Endonuclease/exonuclease/phosphatase" evidence="2">
    <location>
        <begin position="114"/>
        <end position="322"/>
    </location>
</feature>
<dbReference type="EMBL" id="LAZR01034135">
    <property type="protein sequence ID" value="KKL46163.1"/>
    <property type="molecule type" value="Genomic_DNA"/>
</dbReference>
<accession>A0A0F9C9U3</accession>
<dbReference type="GO" id="GO:0003824">
    <property type="term" value="F:catalytic activity"/>
    <property type="evidence" value="ECO:0007669"/>
    <property type="project" value="InterPro"/>
</dbReference>
<dbReference type="InterPro" id="IPR005135">
    <property type="entry name" value="Endo/exonuclease/phosphatase"/>
</dbReference>
<dbReference type="SUPFAM" id="SSF56219">
    <property type="entry name" value="DNase I-like"/>
    <property type="match status" value="1"/>
</dbReference>
<keyword evidence="1" id="KW-0812">Transmembrane</keyword>
<gene>
    <name evidence="3" type="ORF">LCGC14_2348320</name>
</gene>
<dbReference type="AlphaFoldDB" id="A0A0F9C9U3"/>
<sequence length="331" mass="38520">MRQIRKTFISILYTIAIVLAVCSILSLFRNAEIRYIKMLDFPRIQLFILSLISFILLLIVIKKWRWYNYLLLFGLFSGLCINSTFLIHYTRLVSVEVPTAEDIKSSDNQLSILLFNVKMTNRKPEPLLDLIDQKNPDMILAMEVDDTWNKELKVLDKDYPYAQHTINEVTYGMVLYSKFPLEKVEVDYLTNKKVPSFESTISLGNDMKISFHAIHPVPPTHFNNLPDNAGQEENALKKLGKEIEKRKLPTIVAGDLNDVVWSYVDALTGTKNMLNDLRVGRGFFNSYNAENFLMRWPLDHVFVTKEFRLKKFERLPKIGSDHFPMYVELVL</sequence>
<dbReference type="InterPro" id="IPR036691">
    <property type="entry name" value="Endo/exonu/phosph_ase_sf"/>
</dbReference>
<evidence type="ECO:0000256" key="1">
    <source>
        <dbReference type="SAM" id="Phobius"/>
    </source>
</evidence>
<protein>
    <recommendedName>
        <fullName evidence="2">Endonuclease/exonuclease/phosphatase domain-containing protein</fullName>
    </recommendedName>
</protein>
<feature type="transmembrane region" description="Helical" evidence="1">
    <location>
        <begin position="68"/>
        <end position="89"/>
    </location>
</feature>
<name>A0A0F9C9U3_9ZZZZ</name>
<dbReference type="Pfam" id="PF03372">
    <property type="entry name" value="Exo_endo_phos"/>
    <property type="match status" value="1"/>
</dbReference>
<dbReference type="Gene3D" id="3.60.10.10">
    <property type="entry name" value="Endonuclease/exonuclease/phosphatase"/>
    <property type="match status" value="1"/>
</dbReference>
<feature type="transmembrane region" description="Helical" evidence="1">
    <location>
        <begin position="7"/>
        <end position="28"/>
    </location>
</feature>
<reference evidence="3" key="1">
    <citation type="journal article" date="2015" name="Nature">
        <title>Complex archaea that bridge the gap between prokaryotes and eukaryotes.</title>
        <authorList>
            <person name="Spang A."/>
            <person name="Saw J.H."/>
            <person name="Jorgensen S.L."/>
            <person name="Zaremba-Niedzwiedzka K."/>
            <person name="Martijn J."/>
            <person name="Lind A.E."/>
            <person name="van Eijk R."/>
            <person name="Schleper C."/>
            <person name="Guy L."/>
            <person name="Ettema T.J."/>
        </authorList>
    </citation>
    <scope>NUCLEOTIDE SEQUENCE</scope>
</reference>
<evidence type="ECO:0000313" key="3">
    <source>
        <dbReference type="EMBL" id="KKL46163.1"/>
    </source>
</evidence>
<keyword evidence="1" id="KW-0472">Membrane</keyword>